<name>A0A6L8LHG3_9RHOB</name>
<sequence length="420" mass="46446">MHGAGTKLAIPTNNPAPARLLDVTRLLRRAGRVATGIDRVEAAYLDHLLRDEGPLFGLARTTLGYVLLDRAGLEGFRARVAGEIPWGPPDMLSRASRRLNPDQKRAQADIRRLSIRRCLPQRLGRMLARDLPEGSHYFNIGHSNLTDRVLFTLKQSLNAQIVVMIHDTIPLDFPQYQRAGTVVPFRRMLERVRRQADLILCNSEQTRADVTRHMAPQGAVPDCLVAPLGVEIAEPEPMQMPEGFDPARAYFVALGTIEPRKNHALLLDIWDGLAQEDAPQLLICGNRGWNNDAVFARLEDWAARNGPVFEISGASDGQLAGLLQGSAGLLFPSHAEGYGLPPLEALALGAPVVCSDLPVCRELLGENAIYADVNDRYSWQRQIKSLAESWQADSRASHSGMARFVPPCWETHFNVVFKLA</sequence>
<dbReference type="EMBL" id="WWEN01000003">
    <property type="protein sequence ID" value="MYM55418.1"/>
    <property type="molecule type" value="Genomic_DNA"/>
</dbReference>
<dbReference type="PANTHER" id="PTHR46401">
    <property type="entry name" value="GLYCOSYLTRANSFERASE WBBK-RELATED"/>
    <property type="match status" value="1"/>
</dbReference>
<evidence type="ECO:0000313" key="3">
    <source>
        <dbReference type="EMBL" id="MYM55418.1"/>
    </source>
</evidence>
<protein>
    <submittedName>
        <fullName evidence="3">Glycosyltransferase</fullName>
    </submittedName>
</protein>
<proteinExistence type="predicted"/>
<dbReference type="Proteomes" id="UP000479043">
    <property type="component" value="Unassembled WGS sequence"/>
</dbReference>
<accession>A0A6L8LHG3</accession>
<feature type="domain" description="Glycosyl transferase family 1" evidence="2">
    <location>
        <begin position="244"/>
        <end position="395"/>
    </location>
</feature>
<dbReference type="SUPFAM" id="SSF53756">
    <property type="entry name" value="UDP-Glycosyltransferase/glycogen phosphorylase"/>
    <property type="match status" value="1"/>
</dbReference>
<reference evidence="3 4" key="1">
    <citation type="submission" date="2020-01" db="EMBL/GenBank/DDBJ databases">
        <authorList>
            <person name="Chen S."/>
        </authorList>
    </citation>
    <scope>NUCLEOTIDE SEQUENCE [LARGE SCALE GENOMIC DNA]</scope>
    <source>
        <strain evidence="3 4">GS-10</strain>
    </source>
</reference>
<dbReference type="PANTHER" id="PTHR46401:SF2">
    <property type="entry name" value="GLYCOSYLTRANSFERASE WBBK-RELATED"/>
    <property type="match status" value="1"/>
</dbReference>
<evidence type="ECO:0000256" key="1">
    <source>
        <dbReference type="ARBA" id="ARBA00022679"/>
    </source>
</evidence>
<dbReference type="AlphaFoldDB" id="A0A6L8LHG3"/>
<organism evidence="3 4">
    <name type="scientific">Thalassovita mangrovi</name>
    <dbReference type="NCBI Taxonomy" id="2692236"/>
    <lineage>
        <taxon>Bacteria</taxon>
        <taxon>Pseudomonadati</taxon>
        <taxon>Pseudomonadota</taxon>
        <taxon>Alphaproteobacteria</taxon>
        <taxon>Rhodobacterales</taxon>
        <taxon>Roseobacteraceae</taxon>
        <taxon>Thalassovita</taxon>
    </lineage>
</organism>
<gene>
    <name evidence="3" type="ORF">GR167_08880</name>
</gene>
<comment type="caution">
    <text evidence="3">The sequence shown here is derived from an EMBL/GenBank/DDBJ whole genome shotgun (WGS) entry which is preliminary data.</text>
</comment>
<keyword evidence="1 3" id="KW-0808">Transferase</keyword>
<dbReference type="Pfam" id="PF00534">
    <property type="entry name" value="Glycos_transf_1"/>
    <property type="match status" value="1"/>
</dbReference>
<dbReference type="GO" id="GO:0016757">
    <property type="term" value="F:glycosyltransferase activity"/>
    <property type="evidence" value="ECO:0007669"/>
    <property type="project" value="InterPro"/>
</dbReference>
<dbReference type="Gene3D" id="3.40.50.2000">
    <property type="entry name" value="Glycogen Phosphorylase B"/>
    <property type="match status" value="2"/>
</dbReference>
<evidence type="ECO:0000313" key="4">
    <source>
        <dbReference type="Proteomes" id="UP000479043"/>
    </source>
</evidence>
<evidence type="ECO:0000259" key="2">
    <source>
        <dbReference type="Pfam" id="PF00534"/>
    </source>
</evidence>
<dbReference type="InterPro" id="IPR001296">
    <property type="entry name" value="Glyco_trans_1"/>
</dbReference>
<keyword evidence="4" id="KW-1185">Reference proteome</keyword>
<dbReference type="CDD" id="cd03809">
    <property type="entry name" value="GT4_MtfB-like"/>
    <property type="match status" value="1"/>
</dbReference>